<dbReference type="AlphaFoldDB" id="A0A1I5QV67"/>
<reference evidence="12 13" key="1">
    <citation type="submission" date="2016-10" db="EMBL/GenBank/DDBJ databases">
        <authorList>
            <person name="de Groot N.N."/>
        </authorList>
    </citation>
    <scope>NUCLEOTIDE SEQUENCE [LARGE SCALE GENOMIC DNA]</scope>
    <source>
        <strain evidence="13">E92,LMG 26720,CCM 7988</strain>
    </source>
</reference>
<feature type="binding site" evidence="9">
    <location>
        <position position="152"/>
    </location>
    <ligand>
        <name>Zn(2+)</name>
        <dbReference type="ChEBI" id="CHEBI:29105"/>
        <note>catalytic</note>
    </ligand>
</feature>
<evidence type="ECO:0000256" key="3">
    <source>
        <dbReference type="ARBA" id="ARBA00022723"/>
    </source>
</evidence>
<keyword evidence="3 9" id="KW-0479">Metal-binding</keyword>
<dbReference type="STRING" id="1079859.SAMN04515674_103382"/>
<feature type="chain" id="PRO_5011659279" description="D-alanyl-D-alanine dipeptidase" evidence="11">
    <location>
        <begin position="21"/>
        <end position="236"/>
    </location>
</feature>
<feature type="site" description="Transition state stabilizer" evidence="9">
    <location>
        <position position="112"/>
    </location>
</feature>
<dbReference type="Pfam" id="PF01427">
    <property type="entry name" value="Peptidase_M15"/>
    <property type="match status" value="1"/>
</dbReference>
<comment type="catalytic activity">
    <reaction evidence="1 9 10">
        <text>D-alanyl-D-alanine + H2O = 2 D-alanine</text>
        <dbReference type="Rhea" id="RHEA:20661"/>
        <dbReference type="ChEBI" id="CHEBI:15377"/>
        <dbReference type="ChEBI" id="CHEBI:57416"/>
        <dbReference type="ChEBI" id="CHEBI:57822"/>
        <dbReference type="EC" id="3.4.13.22"/>
    </reaction>
</comment>
<organism evidence="12 13">
    <name type="scientific">Pseudarcicella hirudinis</name>
    <dbReference type="NCBI Taxonomy" id="1079859"/>
    <lineage>
        <taxon>Bacteria</taxon>
        <taxon>Pseudomonadati</taxon>
        <taxon>Bacteroidota</taxon>
        <taxon>Cytophagia</taxon>
        <taxon>Cytophagales</taxon>
        <taxon>Flectobacillaceae</taxon>
        <taxon>Pseudarcicella</taxon>
    </lineage>
</organism>
<comment type="similarity">
    <text evidence="9 10">Belongs to the peptidase M15D family.</text>
</comment>
<keyword evidence="4 9" id="KW-0378">Hydrolase</keyword>
<feature type="binding site" evidence="9">
    <location>
        <position position="145"/>
    </location>
    <ligand>
        <name>Zn(2+)</name>
        <dbReference type="ChEBI" id="CHEBI:29105"/>
        <note>catalytic</note>
    </ligand>
</feature>
<sequence>MKKVIFINAILLSFSFGIFSQQSPSKNKKTPTPCPYEVQMQKQGLVDVQTIDKSLLVELKYSTTDNFVGKDVYGCITKCFMQKEPAEMLAKANRILKEKKPGYCLLIYDGGRPNAIQKVLWNTLSQYLPKEREKYVADPVQGSIHNFGSAVDLTVADAKGKALDMGTKFDFFGELAYPVKEEYFLKTGRLTKLQIRNRKLLREVMKQAGFMPIDYEWWHFNALAREKAKQRYKIIN</sequence>
<dbReference type="CDD" id="cd14840">
    <property type="entry name" value="D-Ala-D-Ala_dipeptidase_Aad"/>
    <property type="match status" value="1"/>
</dbReference>
<evidence type="ECO:0000256" key="6">
    <source>
        <dbReference type="ARBA" id="ARBA00022997"/>
    </source>
</evidence>
<dbReference type="RefSeq" id="WP_092014712.1">
    <property type="nucleotide sequence ID" value="NZ_FOXH01000003.1"/>
</dbReference>
<dbReference type="Gene3D" id="3.30.1380.10">
    <property type="match status" value="1"/>
</dbReference>
<dbReference type="PIRSF" id="PIRSF026671">
    <property type="entry name" value="AA_dipeptidase"/>
    <property type="match status" value="1"/>
</dbReference>
<dbReference type="OrthoDB" id="9801430at2"/>
<keyword evidence="13" id="KW-1185">Reference proteome</keyword>
<dbReference type="PANTHER" id="PTHR43126:SF2">
    <property type="entry name" value="D-ALANYL-D-ALANINE DIPEPTIDASE"/>
    <property type="match status" value="1"/>
</dbReference>
<name>A0A1I5QV67_9BACT</name>
<dbReference type="GO" id="GO:0006508">
    <property type="term" value="P:proteolysis"/>
    <property type="evidence" value="ECO:0007669"/>
    <property type="project" value="UniProtKB-KW"/>
</dbReference>
<dbReference type="GO" id="GO:0008270">
    <property type="term" value="F:zinc ion binding"/>
    <property type="evidence" value="ECO:0007669"/>
    <property type="project" value="UniProtKB-UniRule"/>
</dbReference>
<evidence type="ECO:0000256" key="1">
    <source>
        <dbReference type="ARBA" id="ARBA00001362"/>
    </source>
</evidence>
<dbReference type="SUPFAM" id="SSF55166">
    <property type="entry name" value="Hedgehog/DD-peptidase"/>
    <property type="match status" value="1"/>
</dbReference>
<feature type="active site" description="Proton donor/acceptor" evidence="9">
    <location>
        <position position="216"/>
    </location>
</feature>
<evidence type="ECO:0000256" key="4">
    <source>
        <dbReference type="ARBA" id="ARBA00022801"/>
    </source>
</evidence>
<evidence type="ECO:0000256" key="2">
    <source>
        <dbReference type="ARBA" id="ARBA00022670"/>
    </source>
</evidence>
<evidence type="ECO:0000256" key="10">
    <source>
        <dbReference type="PIRNR" id="PIRNR026671"/>
    </source>
</evidence>
<dbReference type="HAMAP" id="MF_01924">
    <property type="entry name" value="A_A_dipeptidase"/>
    <property type="match status" value="1"/>
</dbReference>
<feature type="signal peptide" evidence="11">
    <location>
        <begin position="1"/>
        <end position="20"/>
    </location>
</feature>
<evidence type="ECO:0000313" key="12">
    <source>
        <dbReference type="EMBL" id="SFP50145.1"/>
    </source>
</evidence>
<keyword evidence="6 9" id="KW-0224">Dipeptidase</keyword>
<evidence type="ECO:0000313" key="13">
    <source>
        <dbReference type="Proteomes" id="UP000199306"/>
    </source>
</evidence>
<keyword evidence="8 10" id="KW-0961">Cell wall biogenesis/degradation</keyword>
<evidence type="ECO:0000256" key="7">
    <source>
        <dbReference type="ARBA" id="ARBA00023049"/>
    </source>
</evidence>
<feature type="binding site" evidence="9">
    <location>
        <position position="219"/>
    </location>
    <ligand>
        <name>Zn(2+)</name>
        <dbReference type="ChEBI" id="CHEBI:29105"/>
        <note>catalytic</note>
    </ligand>
</feature>
<accession>A0A1I5QV67</accession>
<keyword evidence="2 9" id="KW-0645">Protease</keyword>
<dbReference type="EC" id="3.4.13.22" evidence="9 10"/>
<keyword evidence="11" id="KW-0732">Signal</keyword>
<comment type="cofactor">
    <cofactor evidence="9">
        <name>Zn(2+)</name>
        <dbReference type="ChEBI" id="CHEBI:29105"/>
    </cofactor>
    <text evidence="9">Binds 1 zinc ion per subunit.</text>
</comment>
<dbReference type="PANTHER" id="PTHR43126">
    <property type="entry name" value="D-ALANYL-D-ALANINE DIPEPTIDASE"/>
    <property type="match status" value="1"/>
</dbReference>
<protein>
    <recommendedName>
        <fullName evidence="9 10">D-alanyl-D-alanine dipeptidase</fullName>
        <shortName evidence="9 10">D-Ala-D-Ala dipeptidase</shortName>
        <ecNumber evidence="9 10">3.4.13.22</ecNumber>
    </recommendedName>
</protein>
<evidence type="ECO:0000256" key="5">
    <source>
        <dbReference type="ARBA" id="ARBA00022833"/>
    </source>
</evidence>
<comment type="function">
    <text evidence="9 10">Catalyzes hydrolysis of the D-alanyl-D-alanine dipeptide.</text>
</comment>
<proteinExistence type="inferred from homology"/>
<keyword evidence="5 9" id="KW-0862">Zinc</keyword>
<evidence type="ECO:0000256" key="8">
    <source>
        <dbReference type="ARBA" id="ARBA00023316"/>
    </source>
</evidence>
<dbReference type="InterPro" id="IPR009045">
    <property type="entry name" value="Zn_M74/Hedgehog-like"/>
</dbReference>
<dbReference type="GO" id="GO:0071555">
    <property type="term" value="P:cell wall organization"/>
    <property type="evidence" value="ECO:0007669"/>
    <property type="project" value="UniProtKB-KW"/>
</dbReference>
<dbReference type="GO" id="GO:0160237">
    <property type="term" value="F:D-Ala-D-Ala dipeptidase activity"/>
    <property type="evidence" value="ECO:0007669"/>
    <property type="project" value="UniProtKB-EC"/>
</dbReference>
<dbReference type="EMBL" id="FOXH01000003">
    <property type="protein sequence ID" value="SFP50145.1"/>
    <property type="molecule type" value="Genomic_DNA"/>
</dbReference>
<evidence type="ECO:0000256" key="9">
    <source>
        <dbReference type="HAMAP-Rule" id="MF_01924"/>
    </source>
</evidence>
<evidence type="ECO:0000256" key="11">
    <source>
        <dbReference type="SAM" id="SignalP"/>
    </source>
</evidence>
<gene>
    <name evidence="12" type="ORF">SAMN04515674_103382</name>
</gene>
<dbReference type="GO" id="GO:0008237">
    <property type="term" value="F:metallopeptidase activity"/>
    <property type="evidence" value="ECO:0007669"/>
    <property type="project" value="UniProtKB-KW"/>
</dbReference>
<keyword evidence="7 9" id="KW-0482">Metalloprotease</keyword>
<dbReference type="InterPro" id="IPR000755">
    <property type="entry name" value="A_A_dipeptidase"/>
</dbReference>
<dbReference type="Proteomes" id="UP000199306">
    <property type="component" value="Unassembled WGS sequence"/>
</dbReference>